<evidence type="ECO:0000259" key="4">
    <source>
        <dbReference type="SMART" id="SM00210"/>
    </source>
</evidence>
<keyword evidence="1" id="KW-0677">Repeat</keyword>
<name>A0A1I8MS55_MUSDO</name>
<dbReference type="OrthoDB" id="5983381at2759"/>
<sequence length="346" mass="39551">MSSQLKRILVLLFACQILQNAVAVGQVHNGHDYYDEDEDGDFVPVEPCNVVRPGDPDLTTYDILHSYRFDEYQYEAQGVTQIGGSTGYQQAYHISEYSNMTIESSRAFPKGIPNEFSFECTFRVPQQQPRYEWYLFELSDYEYESLMSVTINPGINAIEFSLPKFDGSLQTVTFEEIEIFDRSWHKVMLGVSQDGVRLWVDCKPVPDNRGSFKAPLDVRGPIDATDGAFTVARTCSSKETVPIDLQWMIFSCDKDKPATTTCDDLPQYIQTNTSRPHYEWPKPKPETTTTTNRFRPDNIESTTTPREPFNIGYLDTTTEKFWNIDSTPTYSFHGKEVVTCPEQCPS</sequence>
<feature type="domain" description="Thrombospondin-like N-terminal" evidence="4">
    <location>
        <begin position="60"/>
        <end position="254"/>
    </location>
</feature>
<feature type="compositionally biased region" description="Basic and acidic residues" evidence="2">
    <location>
        <begin position="276"/>
        <end position="285"/>
    </location>
</feature>
<dbReference type="InterPro" id="IPR048287">
    <property type="entry name" value="TSPN-like_N"/>
</dbReference>
<dbReference type="VEuPathDB" id="VectorBase:MDOA007899"/>
<reference evidence="5" key="1">
    <citation type="submission" date="2020-05" db="UniProtKB">
        <authorList>
            <consortium name="EnsemblMetazoa"/>
        </authorList>
    </citation>
    <scope>IDENTIFICATION</scope>
    <source>
        <strain evidence="5">Aabys</strain>
    </source>
</reference>
<proteinExistence type="predicted"/>
<gene>
    <name evidence="5" type="primary">101891613</name>
</gene>
<accession>A0A1I8MS55</accession>
<evidence type="ECO:0000256" key="2">
    <source>
        <dbReference type="SAM" id="MobiDB-lite"/>
    </source>
</evidence>
<protein>
    <recommendedName>
        <fullName evidence="4">Thrombospondin-like N-terminal domain-containing protein</fullName>
    </recommendedName>
</protein>
<dbReference type="InterPro" id="IPR013320">
    <property type="entry name" value="ConA-like_dom_sf"/>
</dbReference>
<organism evidence="5">
    <name type="scientific">Musca domestica</name>
    <name type="common">House fly</name>
    <dbReference type="NCBI Taxonomy" id="7370"/>
    <lineage>
        <taxon>Eukaryota</taxon>
        <taxon>Metazoa</taxon>
        <taxon>Ecdysozoa</taxon>
        <taxon>Arthropoda</taxon>
        <taxon>Hexapoda</taxon>
        <taxon>Insecta</taxon>
        <taxon>Pterygota</taxon>
        <taxon>Neoptera</taxon>
        <taxon>Endopterygota</taxon>
        <taxon>Diptera</taxon>
        <taxon>Brachycera</taxon>
        <taxon>Muscomorpha</taxon>
        <taxon>Muscoidea</taxon>
        <taxon>Muscidae</taxon>
        <taxon>Musca</taxon>
    </lineage>
</organism>
<evidence type="ECO:0000313" key="5">
    <source>
        <dbReference type="EnsemblMetazoa" id="MDOA007899-PB"/>
    </source>
</evidence>
<dbReference type="AlphaFoldDB" id="A0A1I8MS55"/>
<feature type="region of interest" description="Disordered" evidence="2">
    <location>
        <begin position="273"/>
        <end position="309"/>
    </location>
</feature>
<dbReference type="VEuPathDB" id="VectorBase:MDOMA2_009309"/>
<keyword evidence="3" id="KW-0732">Signal</keyword>
<dbReference type="SUPFAM" id="SSF49899">
    <property type="entry name" value="Concanavalin A-like lectins/glucanases"/>
    <property type="match status" value="1"/>
</dbReference>
<dbReference type="Gene3D" id="2.60.120.200">
    <property type="match status" value="1"/>
</dbReference>
<feature type="signal peptide" evidence="3">
    <location>
        <begin position="1"/>
        <end position="23"/>
    </location>
</feature>
<dbReference type="EnsemblMetazoa" id="MDOA007899-RB">
    <property type="protein sequence ID" value="MDOA007899-PB"/>
    <property type="gene ID" value="MDOA007899"/>
</dbReference>
<evidence type="ECO:0000256" key="3">
    <source>
        <dbReference type="SAM" id="SignalP"/>
    </source>
</evidence>
<feature type="chain" id="PRO_5044560808" description="Thrombospondin-like N-terminal domain-containing protein" evidence="3">
    <location>
        <begin position="24"/>
        <end position="346"/>
    </location>
</feature>
<dbReference type="STRING" id="7370.A0A1I8MS55"/>
<dbReference type="SMART" id="SM00210">
    <property type="entry name" value="TSPN"/>
    <property type="match status" value="1"/>
</dbReference>
<evidence type="ECO:0000256" key="1">
    <source>
        <dbReference type="ARBA" id="ARBA00022737"/>
    </source>
</evidence>